<dbReference type="SUPFAM" id="SSF54975">
    <property type="entry name" value="Acylphosphatase/BLUF domain-like"/>
    <property type="match status" value="1"/>
</dbReference>
<evidence type="ECO:0000313" key="7">
    <source>
        <dbReference type="EMBL" id="KKB64673.1"/>
    </source>
</evidence>
<protein>
    <recommendedName>
        <fullName evidence="2 4">acylphosphatase</fullName>
        <ecNumber evidence="2 4">3.6.1.7</ecNumber>
    </recommendedName>
</protein>
<evidence type="ECO:0000256" key="4">
    <source>
        <dbReference type="PROSITE-ProRule" id="PRU00520"/>
    </source>
</evidence>
<dbReference type="Gene3D" id="3.30.70.100">
    <property type="match status" value="1"/>
</dbReference>
<dbReference type="PANTHER" id="PTHR47268:SF4">
    <property type="entry name" value="ACYLPHOSPHATASE"/>
    <property type="match status" value="1"/>
</dbReference>
<dbReference type="PATRIC" id="fig|28092.6.peg.1068"/>
<evidence type="ECO:0000256" key="5">
    <source>
        <dbReference type="RuleBase" id="RU004168"/>
    </source>
</evidence>
<reference evidence="7 8" key="1">
    <citation type="submission" date="2015-03" db="EMBL/GenBank/DDBJ databases">
        <title>Draft Genome Sequence of Burkholderia andropogonis type strain ICMP2807, isolated from Sorghum bicolor.</title>
        <authorList>
            <person name="Lopes-Santos L."/>
            <person name="Castro D.B."/>
            <person name="Ottoboni L.M."/>
            <person name="Park D."/>
            <person name="Weirc B.S."/>
            <person name="Destefano S.A."/>
        </authorList>
    </citation>
    <scope>NUCLEOTIDE SEQUENCE [LARGE SCALE GENOMIC DNA]</scope>
    <source>
        <strain evidence="7 8">ICMP2807</strain>
    </source>
</reference>
<dbReference type="EMBL" id="LAQU01000003">
    <property type="protein sequence ID" value="KKB64673.1"/>
    <property type="molecule type" value="Genomic_DNA"/>
</dbReference>
<dbReference type="InterPro" id="IPR020456">
    <property type="entry name" value="Acylphosphatase"/>
</dbReference>
<dbReference type="PRINTS" id="PR00112">
    <property type="entry name" value="ACYLPHPHTASE"/>
</dbReference>
<gene>
    <name evidence="7" type="ORF">WM40_04500</name>
</gene>
<dbReference type="InterPro" id="IPR036046">
    <property type="entry name" value="Acylphosphatase-like_dom_sf"/>
</dbReference>
<evidence type="ECO:0000256" key="2">
    <source>
        <dbReference type="ARBA" id="ARBA00012150"/>
    </source>
</evidence>
<accession>A0A0F5K3L0</accession>
<dbReference type="Pfam" id="PF00708">
    <property type="entry name" value="Acylphosphatase"/>
    <property type="match status" value="1"/>
</dbReference>
<keyword evidence="4 7" id="KW-0378">Hydrolase</keyword>
<dbReference type="AlphaFoldDB" id="A0A0F5K3L0"/>
<feature type="active site" evidence="4">
    <location>
        <position position="43"/>
    </location>
</feature>
<dbReference type="OrthoDB" id="5295388at2"/>
<dbReference type="GO" id="GO:0003998">
    <property type="term" value="F:acylphosphatase activity"/>
    <property type="evidence" value="ECO:0007669"/>
    <property type="project" value="UniProtKB-EC"/>
</dbReference>
<dbReference type="NCBIfam" id="NF010998">
    <property type="entry name" value="PRK14424.1"/>
    <property type="match status" value="1"/>
</dbReference>
<comment type="similarity">
    <text evidence="1 5">Belongs to the acylphosphatase family.</text>
</comment>
<dbReference type="EC" id="3.6.1.7" evidence="2 4"/>
<comment type="caution">
    <text evidence="7">The sequence shown here is derived from an EMBL/GenBank/DDBJ whole genome shotgun (WGS) entry which is preliminary data.</text>
</comment>
<evidence type="ECO:0000256" key="3">
    <source>
        <dbReference type="ARBA" id="ARBA00047645"/>
    </source>
</evidence>
<evidence type="ECO:0000256" key="1">
    <source>
        <dbReference type="ARBA" id="ARBA00005614"/>
    </source>
</evidence>
<dbReference type="STRING" id="28092.WM40_04500"/>
<keyword evidence="8" id="KW-1185">Reference proteome</keyword>
<organism evidence="7 8">
    <name type="scientific">Robbsia andropogonis</name>
    <dbReference type="NCBI Taxonomy" id="28092"/>
    <lineage>
        <taxon>Bacteria</taxon>
        <taxon>Pseudomonadati</taxon>
        <taxon>Pseudomonadota</taxon>
        <taxon>Betaproteobacteria</taxon>
        <taxon>Burkholderiales</taxon>
        <taxon>Burkholderiaceae</taxon>
        <taxon>Robbsia</taxon>
    </lineage>
</organism>
<dbReference type="RefSeq" id="WP_046152263.1">
    <property type="nucleotide sequence ID" value="NZ_CADFGU010000005.1"/>
</dbReference>
<dbReference type="InterPro" id="IPR017968">
    <property type="entry name" value="Acylphosphatase_CS"/>
</dbReference>
<feature type="active site" evidence="4">
    <location>
        <position position="25"/>
    </location>
</feature>
<dbReference type="Proteomes" id="UP000033618">
    <property type="component" value="Unassembled WGS sequence"/>
</dbReference>
<dbReference type="PANTHER" id="PTHR47268">
    <property type="entry name" value="ACYLPHOSPHATASE"/>
    <property type="match status" value="1"/>
</dbReference>
<proteinExistence type="inferred from homology"/>
<sequence length="96" mass="10951">MHSFDMDIETYAIRVSGRVQGVGYRAAAVRRAHLIGVRGWVRNVADGTVEGVIQGSVDQVDRMLEWLRLGPPMARVETVDSERIPDDRRFSHFEQR</sequence>
<feature type="domain" description="Acylphosphatase-like" evidence="6">
    <location>
        <begin position="10"/>
        <end position="96"/>
    </location>
</feature>
<comment type="catalytic activity">
    <reaction evidence="3 4">
        <text>an acyl phosphate + H2O = a carboxylate + phosphate + H(+)</text>
        <dbReference type="Rhea" id="RHEA:14965"/>
        <dbReference type="ChEBI" id="CHEBI:15377"/>
        <dbReference type="ChEBI" id="CHEBI:15378"/>
        <dbReference type="ChEBI" id="CHEBI:29067"/>
        <dbReference type="ChEBI" id="CHEBI:43474"/>
        <dbReference type="ChEBI" id="CHEBI:59918"/>
        <dbReference type="EC" id="3.6.1.7"/>
    </reaction>
</comment>
<evidence type="ECO:0000313" key="8">
    <source>
        <dbReference type="Proteomes" id="UP000033618"/>
    </source>
</evidence>
<dbReference type="PROSITE" id="PS51160">
    <property type="entry name" value="ACYLPHOSPHATASE_3"/>
    <property type="match status" value="1"/>
</dbReference>
<name>A0A0F5K3L0_9BURK</name>
<dbReference type="PROSITE" id="PS00151">
    <property type="entry name" value="ACYLPHOSPHATASE_2"/>
    <property type="match status" value="1"/>
</dbReference>
<dbReference type="InterPro" id="IPR001792">
    <property type="entry name" value="Acylphosphatase-like_dom"/>
</dbReference>
<evidence type="ECO:0000259" key="6">
    <source>
        <dbReference type="PROSITE" id="PS51160"/>
    </source>
</evidence>